<evidence type="ECO:0000313" key="2">
    <source>
        <dbReference type="Proteomes" id="UP001162480"/>
    </source>
</evidence>
<dbReference type="EMBL" id="OX597828">
    <property type="protein sequence ID" value="CAI9733984.1"/>
    <property type="molecule type" value="Genomic_DNA"/>
</dbReference>
<organism evidence="1 2">
    <name type="scientific">Octopus vulgaris</name>
    <name type="common">Common octopus</name>
    <dbReference type="NCBI Taxonomy" id="6645"/>
    <lineage>
        <taxon>Eukaryota</taxon>
        <taxon>Metazoa</taxon>
        <taxon>Spiralia</taxon>
        <taxon>Lophotrochozoa</taxon>
        <taxon>Mollusca</taxon>
        <taxon>Cephalopoda</taxon>
        <taxon>Coleoidea</taxon>
        <taxon>Octopodiformes</taxon>
        <taxon>Octopoda</taxon>
        <taxon>Incirrata</taxon>
        <taxon>Octopodidae</taxon>
        <taxon>Octopus</taxon>
    </lineage>
</organism>
<evidence type="ECO:0000313" key="1">
    <source>
        <dbReference type="EMBL" id="CAI9733984.1"/>
    </source>
</evidence>
<gene>
    <name evidence="1" type="ORF">OCTVUL_1B007779</name>
</gene>
<sequence>MEEIGFFEQKHFIGGIQKEAQYDNKTCPSTRLALVLVDENNSRLRSFRDTLVGQLYLSRRQKQYYVAQMSDSFTLSRIWCRSITEANRSQRQSVNTNYSAHNPEH</sequence>
<reference evidence="1" key="1">
    <citation type="submission" date="2023-08" db="EMBL/GenBank/DDBJ databases">
        <authorList>
            <person name="Alioto T."/>
            <person name="Alioto T."/>
            <person name="Gomez Garrido J."/>
        </authorList>
    </citation>
    <scope>NUCLEOTIDE SEQUENCE</scope>
</reference>
<proteinExistence type="predicted"/>
<dbReference type="Proteomes" id="UP001162480">
    <property type="component" value="Chromosome 15"/>
</dbReference>
<accession>A0AA36FE95</accession>
<protein>
    <submittedName>
        <fullName evidence="1">Uncharacterized protein</fullName>
    </submittedName>
</protein>
<name>A0AA36FE95_OCTVU</name>
<dbReference type="AlphaFoldDB" id="A0AA36FE95"/>
<keyword evidence="2" id="KW-1185">Reference proteome</keyword>